<reference evidence="1 2" key="1">
    <citation type="submission" date="2015-09" db="EMBL/GenBank/DDBJ databases">
        <title>Identification and resolution of microdiversity through metagenomic sequencing of parallel consortia.</title>
        <authorList>
            <person name="Nelson W.C."/>
            <person name="Romine M.F."/>
            <person name="Lindemann S.R."/>
        </authorList>
    </citation>
    <scope>NUCLEOTIDE SEQUENCE [LARGE SCALE GENOMIC DNA]</scope>
    <source>
        <strain evidence="1">HL-55</strain>
    </source>
</reference>
<dbReference type="EMBL" id="LJZQ01000054">
    <property type="protein sequence ID" value="KPQ26512.1"/>
    <property type="molecule type" value="Genomic_DNA"/>
</dbReference>
<protein>
    <submittedName>
        <fullName evidence="1">Uncharacterized protein</fullName>
    </submittedName>
</protein>
<organism evidence="1 2">
    <name type="scientific">Marinobacter excellens HL-55</name>
    <dbReference type="NCBI Taxonomy" id="1305731"/>
    <lineage>
        <taxon>Bacteria</taxon>
        <taxon>Pseudomonadati</taxon>
        <taxon>Pseudomonadota</taxon>
        <taxon>Gammaproteobacteria</taxon>
        <taxon>Pseudomonadales</taxon>
        <taxon>Marinobacteraceae</taxon>
        <taxon>Marinobacter</taxon>
    </lineage>
</organism>
<gene>
    <name evidence="1" type="ORF">HLUCCX14_17855</name>
</gene>
<dbReference type="AlphaFoldDB" id="A0A0P7ZC24"/>
<accession>A0A0P7ZC24</accession>
<evidence type="ECO:0000313" key="1">
    <source>
        <dbReference type="EMBL" id="KPQ26512.1"/>
    </source>
</evidence>
<proteinExistence type="predicted"/>
<name>A0A0P7ZC24_9GAMM</name>
<comment type="caution">
    <text evidence="1">The sequence shown here is derived from an EMBL/GenBank/DDBJ whole genome shotgun (WGS) entry which is preliminary data.</text>
</comment>
<sequence length="168" mass="18522">MLVDTANHNFRIGRSFSGNTLGQLIFNRVRKTQCQIELFTLRLCTITYARQLKLTLPACGYAGNHVVNQRTSSTSKSAGLFRTVTGCKAKSTLFLLYLNRLVNGELKRSLGALHINFLSVQLNLNTGRQHDRIIGNPGHVILLEYGADDFATHACSTCGTVCHNALGR</sequence>
<evidence type="ECO:0000313" key="2">
    <source>
        <dbReference type="Proteomes" id="UP000050416"/>
    </source>
</evidence>
<dbReference type="Proteomes" id="UP000050416">
    <property type="component" value="Unassembled WGS sequence"/>
</dbReference>